<dbReference type="PANTHER" id="PTHR20977:SF0">
    <property type="entry name" value="AT13385P-RELATED"/>
    <property type="match status" value="1"/>
</dbReference>
<dbReference type="HOGENOM" id="CLU_080538_0_0_1"/>
<protein>
    <submittedName>
        <fullName evidence="1">Uncharacterized protein</fullName>
    </submittedName>
</protein>
<dbReference type="GeneID" id="6502552"/>
<name>B3MFZ9_DROAN</name>
<dbReference type="FunCoup" id="B3MFZ9">
    <property type="interactions" value="1"/>
</dbReference>
<reference evidence="1 2" key="1">
    <citation type="journal article" date="2007" name="Nature">
        <title>Evolution of genes and genomes on the Drosophila phylogeny.</title>
        <authorList>
            <consortium name="Drosophila 12 Genomes Consortium"/>
            <person name="Clark A.G."/>
            <person name="Eisen M.B."/>
            <person name="Smith D.R."/>
            <person name="Bergman C.M."/>
            <person name="Oliver B."/>
            <person name="Markow T.A."/>
            <person name="Kaufman T.C."/>
            <person name="Kellis M."/>
            <person name="Gelbart W."/>
            <person name="Iyer V.N."/>
            <person name="Pollard D.A."/>
            <person name="Sackton T.B."/>
            <person name="Larracuente A.M."/>
            <person name="Singh N.D."/>
            <person name="Abad J.P."/>
            <person name="Abt D.N."/>
            <person name="Adryan B."/>
            <person name="Aguade M."/>
            <person name="Akashi H."/>
            <person name="Anderson W.W."/>
            <person name="Aquadro C.F."/>
            <person name="Ardell D.H."/>
            <person name="Arguello R."/>
            <person name="Artieri C.G."/>
            <person name="Barbash D.A."/>
            <person name="Barker D."/>
            <person name="Barsanti P."/>
            <person name="Batterham P."/>
            <person name="Batzoglou S."/>
            <person name="Begun D."/>
            <person name="Bhutkar A."/>
            <person name="Blanco E."/>
            <person name="Bosak S.A."/>
            <person name="Bradley R.K."/>
            <person name="Brand A.D."/>
            <person name="Brent M.R."/>
            <person name="Brooks A.N."/>
            <person name="Brown R.H."/>
            <person name="Butlin R.K."/>
            <person name="Caggese C."/>
            <person name="Calvi B.R."/>
            <person name="Bernardo de Carvalho A."/>
            <person name="Caspi A."/>
            <person name="Castrezana S."/>
            <person name="Celniker S.E."/>
            <person name="Chang J.L."/>
            <person name="Chapple C."/>
            <person name="Chatterji S."/>
            <person name="Chinwalla A."/>
            <person name="Civetta A."/>
            <person name="Clifton S.W."/>
            <person name="Comeron J.M."/>
            <person name="Costello J.C."/>
            <person name="Coyne J.A."/>
            <person name="Daub J."/>
            <person name="David R.G."/>
            <person name="Delcher A.L."/>
            <person name="Delehaunty K."/>
            <person name="Do C.B."/>
            <person name="Ebling H."/>
            <person name="Edwards K."/>
            <person name="Eickbush T."/>
            <person name="Evans J.D."/>
            <person name="Filipski A."/>
            <person name="Findeiss S."/>
            <person name="Freyhult E."/>
            <person name="Fulton L."/>
            <person name="Fulton R."/>
            <person name="Garcia A.C."/>
            <person name="Gardiner A."/>
            <person name="Garfield D.A."/>
            <person name="Garvin B.E."/>
            <person name="Gibson G."/>
            <person name="Gilbert D."/>
            <person name="Gnerre S."/>
            <person name="Godfrey J."/>
            <person name="Good R."/>
            <person name="Gotea V."/>
            <person name="Gravely B."/>
            <person name="Greenberg A.J."/>
            <person name="Griffiths-Jones S."/>
            <person name="Gross S."/>
            <person name="Guigo R."/>
            <person name="Gustafson E.A."/>
            <person name="Haerty W."/>
            <person name="Hahn M.W."/>
            <person name="Halligan D.L."/>
            <person name="Halpern A.L."/>
            <person name="Halter G.M."/>
            <person name="Han M.V."/>
            <person name="Heger A."/>
            <person name="Hillier L."/>
            <person name="Hinrichs A.S."/>
            <person name="Holmes I."/>
            <person name="Hoskins R.A."/>
            <person name="Hubisz M.J."/>
            <person name="Hultmark D."/>
            <person name="Huntley M.A."/>
            <person name="Jaffe D.B."/>
            <person name="Jagadeeshan S."/>
            <person name="Jeck W.R."/>
            <person name="Johnson J."/>
            <person name="Jones C.D."/>
            <person name="Jordan W.C."/>
            <person name="Karpen G.H."/>
            <person name="Kataoka E."/>
            <person name="Keightley P.D."/>
            <person name="Kheradpour P."/>
            <person name="Kirkness E.F."/>
            <person name="Koerich L.B."/>
            <person name="Kristiansen K."/>
            <person name="Kudrna D."/>
            <person name="Kulathinal R.J."/>
            <person name="Kumar S."/>
            <person name="Kwok R."/>
            <person name="Lander E."/>
            <person name="Langley C.H."/>
            <person name="Lapoint R."/>
            <person name="Lazzaro B.P."/>
            <person name="Lee S.J."/>
            <person name="Levesque L."/>
            <person name="Li R."/>
            <person name="Lin C.F."/>
            <person name="Lin M.F."/>
            <person name="Lindblad-Toh K."/>
            <person name="Llopart A."/>
            <person name="Long M."/>
            <person name="Low L."/>
            <person name="Lozovsky E."/>
            <person name="Lu J."/>
            <person name="Luo M."/>
            <person name="Machado C.A."/>
            <person name="Makalowski W."/>
            <person name="Marzo M."/>
            <person name="Matsuda M."/>
            <person name="Matzkin L."/>
            <person name="McAllister B."/>
            <person name="McBride C.S."/>
            <person name="McKernan B."/>
            <person name="McKernan K."/>
            <person name="Mendez-Lago M."/>
            <person name="Minx P."/>
            <person name="Mollenhauer M.U."/>
            <person name="Montooth K."/>
            <person name="Mount S.M."/>
            <person name="Mu X."/>
            <person name="Myers E."/>
            <person name="Negre B."/>
            <person name="Newfeld S."/>
            <person name="Nielsen R."/>
            <person name="Noor M.A."/>
            <person name="O'Grady P."/>
            <person name="Pachter L."/>
            <person name="Papaceit M."/>
            <person name="Parisi M.J."/>
            <person name="Parisi M."/>
            <person name="Parts L."/>
            <person name="Pedersen J.S."/>
            <person name="Pesole G."/>
            <person name="Phillippy A.M."/>
            <person name="Ponting C.P."/>
            <person name="Pop M."/>
            <person name="Porcelli D."/>
            <person name="Powell J.R."/>
            <person name="Prohaska S."/>
            <person name="Pruitt K."/>
            <person name="Puig M."/>
            <person name="Quesneville H."/>
            <person name="Ram K.R."/>
            <person name="Rand D."/>
            <person name="Rasmussen M.D."/>
            <person name="Reed L.K."/>
            <person name="Reenan R."/>
            <person name="Reily A."/>
            <person name="Remington K.A."/>
            <person name="Rieger T.T."/>
            <person name="Ritchie M.G."/>
            <person name="Robin C."/>
            <person name="Rogers Y.H."/>
            <person name="Rohde C."/>
            <person name="Rozas J."/>
            <person name="Rubenfield M.J."/>
            <person name="Ruiz A."/>
            <person name="Russo S."/>
            <person name="Salzberg S.L."/>
            <person name="Sanchez-Gracia A."/>
            <person name="Saranga D.J."/>
            <person name="Sato H."/>
            <person name="Schaeffer S.W."/>
            <person name="Schatz M.C."/>
            <person name="Schlenke T."/>
            <person name="Schwartz R."/>
            <person name="Segarra C."/>
            <person name="Singh R.S."/>
            <person name="Sirot L."/>
            <person name="Sirota M."/>
            <person name="Sisneros N.B."/>
            <person name="Smith C.D."/>
            <person name="Smith T.F."/>
            <person name="Spieth J."/>
            <person name="Stage D.E."/>
            <person name="Stark A."/>
            <person name="Stephan W."/>
            <person name="Strausberg R.L."/>
            <person name="Strempel S."/>
            <person name="Sturgill D."/>
            <person name="Sutton G."/>
            <person name="Sutton G.G."/>
            <person name="Tao W."/>
            <person name="Teichmann S."/>
            <person name="Tobari Y.N."/>
            <person name="Tomimura Y."/>
            <person name="Tsolas J.M."/>
            <person name="Valente V.L."/>
            <person name="Venter E."/>
            <person name="Venter J.C."/>
            <person name="Vicario S."/>
            <person name="Vieira F.G."/>
            <person name="Vilella A.J."/>
            <person name="Villasante A."/>
            <person name="Walenz B."/>
            <person name="Wang J."/>
            <person name="Wasserman M."/>
            <person name="Watts T."/>
            <person name="Wilson D."/>
            <person name="Wilson R.K."/>
            <person name="Wing R.A."/>
            <person name="Wolfner M.F."/>
            <person name="Wong A."/>
            <person name="Wong G.K."/>
            <person name="Wu C.I."/>
            <person name="Wu G."/>
            <person name="Yamamoto D."/>
            <person name="Yang H.P."/>
            <person name="Yang S.P."/>
            <person name="Yorke J.A."/>
            <person name="Yoshida K."/>
            <person name="Zdobnov E."/>
            <person name="Zhang P."/>
            <person name="Zhang Y."/>
            <person name="Zimin A.V."/>
            <person name="Baldwin J."/>
            <person name="Abdouelleil A."/>
            <person name="Abdulkadir J."/>
            <person name="Abebe A."/>
            <person name="Abera B."/>
            <person name="Abreu J."/>
            <person name="Acer S.C."/>
            <person name="Aftuck L."/>
            <person name="Alexander A."/>
            <person name="An P."/>
            <person name="Anderson E."/>
            <person name="Anderson S."/>
            <person name="Arachi H."/>
            <person name="Azer M."/>
            <person name="Bachantsang P."/>
            <person name="Barry A."/>
            <person name="Bayul T."/>
            <person name="Berlin A."/>
            <person name="Bessette D."/>
            <person name="Bloom T."/>
            <person name="Blye J."/>
            <person name="Boguslavskiy L."/>
            <person name="Bonnet C."/>
            <person name="Boukhgalter B."/>
            <person name="Bourzgui I."/>
            <person name="Brown A."/>
            <person name="Cahill P."/>
            <person name="Channer S."/>
            <person name="Cheshatsang Y."/>
            <person name="Chuda L."/>
            <person name="Citroen M."/>
            <person name="Collymore A."/>
            <person name="Cooke P."/>
            <person name="Costello M."/>
            <person name="D'Aco K."/>
            <person name="Daza R."/>
            <person name="De Haan G."/>
            <person name="DeGray S."/>
            <person name="DeMaso C."/>
            <person name="Dhargay N."/>
            <person name="Dooley K."/>
            <person name="Dooley E."/>
            <person name="Doricent M."/>
            <person name="Dorje P."/>
            <person name="Dorjee K."/>
            <person name="Dupes A."/>
            <person name="Elong R."/>
            <person name="Falk J."/>
            <person name="Farina A."/>
            <person name="Faro S."/>
            <person name="Ferguson D."/>
            <person name="Fisher S."/>
            <person name="Foley C.D."/>
            <person name="Franke A."/>
            <person name="Friedrich D."/>
            <person name="Gadbois L."/>
            <person name="Gearin G."/>
            <person name="Gearin C.R."/>
            <person name="Giannoukos G."/>
            <person name="Goode T."/>
            <person name="Graham J."/>
            <person name="Grandbois E."/>
            <person name="Grewal S."/>
            <person name="Gyaltsen K."/>
            <person name="Hafez N."/>
            <person name="Hagos B."/>
            <person name="Hall J."/>
            <person name="Henson C."/>
            <person name="Hollinger A."/>
            <person name="Honan T."/>
            <person name="Huard M.D."/>
            <person name="Hughes L."/>
            <person name="Hurhula B."/>
            <person name="Husby M.E."/>
            <person name="Kamat A."/>
            <person name="Kanga B."/>
            <person name="Kashin S."/>
            <person name="Khazanovich D."/>
            <person name="Kisner P."/>
            <person name="Lance K."/>
            <person name="Lara M."/>
            <person name="Lee W."/>
            <person name="Lennon N."/>
            <person name="Letendre F."/>
            <person name="LeVine R."/>
            <person name="Lipovsky A."/>
            <person name="Liu X."/>
            <person name="Liu J."/>
            <person name="Liu S."/>
            <person name="Lokyitsang T."/>
            <person name="Lokyitsang Y."/>
            <person name="Lubonja R."/>
            <person name="Lui A."/>
            <person name="MacDonald P."/>
            <person name="Magnisalis V."/>
            <person name="Maru K."/>
            <person name="Matthews C."/>
            <person name="McCusker W."/>
            <person name="McDonough S."/>
            <person name="Mehta T."/>
            <person name="Meldrim J."/>
            <person name="Meneus L."/>
            <person name="Mihai O."/>
            <person name="Mihalev A."/>
            <person name="Mihova T."/>
            <person name="Mittelman R."/>
            <person name="Mlenga V."/>
            <person name="Montmayeur A."/>
            <person name="Mulrain L."/>
            <person name="Navidi A."/>
            <person name="Naylor J."/>
            <person name="Negash T."/>
            <person name="Nguyen T."/>
            <person name="Nguyen N."/>
            <person name="Nicol R."/>
            <person name="Norbu C."/>
            <person name="Norbu N."/>
            <person name="Novod N."/>
            <person name="O'Neill B."/>
            <person name="Osman S."/>
            <person name="Markiewicz E."/>
            <person name="Oyono O.L."/>
            <person name="Patti C."/>
            <person name="Phunkhang P."/>
            <person name="Pierre F."/>
            <person name="Priest M."/>
            <person name="Raghuraman S."/>
            <person name="Rege F."/>
            <person name="Reyes R."/>
            <person name="Rise C."/>
            <person name="Rogov P."/>
            <person name="Ross K."/>
            <person name="Ryan E."/>
            <person name="Settipalli S."/>
            <person name="Shea T."/>
            <person name="Sherpa N."/>
            <person name="Shi L."/>
            <person name="Shih D."/>
            <person name="Sparrow T."/>
            <person name="Spaulding J."/>
            <person name="Stalker J."/>
            <person name="Stange-Thomann N."/>
            <person name="Stavropoulos S."/>
            <person name="Stone C."/>
            <person name="Strader C."/>
            <person name="Tesfaye S."/>
            <person name="Thomson T."/>
            <person name="Thoulutsang Y."/>
            <person name="Thoulutsang D."/>
            <person name="Topham K."/>
            <person name="Topping I."/>
            <person name="Tsamla T."/>
            <person name="Vassiliev H."/>
            <person name="Vo A."/>
            <person name="Wangchuk T."/>
            <person name="Wangdi T."/>
            <person name="Weiand M."/>
            <person name="Wilkinson J."/>
            <person name="Wilson A."/>
            <person name="Yadav S."/>
            <person name="Young G."/>
            <person name="Yu Q."/>
            <person name="Zembek L."/>
            <person name="Zhong D."/>
            <person name="Zimmer A."/>
            <person name="Zwirko Z."/>
            <person name="Jaffe D.B."/>
            <person name="Alvarez P."/>
            <person name="Brockman W."/>
            <person name="Butler J."/>
            <person name="Chin C."/>
            <person name="Gnerre S."/>
            <person name="Grabherr M."/>
            <person name="Kleber M."/>
            <person name="Mauceli E."/>
            <person name="MacCallum I."/>
        </authorList>
    </citation>
    <scope>NUCLEOTIDE SEQUENCE [LARGE SCALE GENOMIC DNA]</scope>
    <source>
        <strain evidence="2">Tucson 14024-0371.13</strain>
    </source>
</reference>
<dbReference type="InterPro" id="IPR006611">
    <property type="entry name" value="DUF1431_DROsp"/>
</dbReference>
<dbReference type="AlphaFoldDB" id="B3MFZ9"/>
<evidence type="ECO:0000313" key="1">
    <source>
        <dbReference type="EMBL" id="EDV35681.1"/>
    </source>
</evidence>
<dbReference type="PhylomeDB" id="B3MFZ9"/>
<dbReference type="Pfam" id="PF07248">
    <property type="entry name" value="DUF1431"/>
    <property type="match status" value="1"/>
</dbReference>
<dbReference type="OMA" id="HWPCCKP"/>
<dbReference type="SMART" id="SM00689">
    <property type="entry name" value="DM6"/>
    <property type="match status" value="1"/>
</dbReference>
<dbReference type="InParanoid" id="B3MFZ9"/>
<dbReference type="PANTHER" id="PTHR20977">
    <property type="entry name" value="AT13385P-RELATED"/>
    <property type="match status" value="1"/>
</dbReference>
<organism evidence="1 2">
    <name type="scientific">Drosophila ananassae</name>
    <name type="common">Fruit fly</name>
    <dbReference type="NCBI Taxonomy" id="7217"/>
    <lineage>
        <taxon>Eukaryota</taxon>
        <taxon>Metazoa</taxon>
        <taxon>Ecdysozoa</taxon>
        <taxon>Arthropoda</taxon>
        <taxon>Hexapoda</taxon>
        <taxon>Insecta</taxon>
        <taxon>Pterygota</taxon>
        <taxon>Neoptera</taxon>
        <taxon>Endopterygota</taxon>
        <taxon>Diptera</taxon>
        <taxon>Brachycera</taxon>
        <taxon>Muscomorpha</taxon>
        <taxon>Ephydroidea</taxon>
        <taxon>Drosophilidae</taxon>
        <taxon>Drosophila</taxon>
        <taxon>Sophophora</taxon>
    </lineage>
</organism>
<sequence length="280" mass="32529">MKLQSALRVIFRPATRGLACKVPSFPDPPCIDADPMCHHVSSRGCPGARNVINRELPREKFLDNYEKMVAKCCILRSAHRDPCAGQRKKEKELPKEPEPFRSMWEPPCRTDQQPHCTDMLPRFDAIYYTPSNKCRCYQRTWVECPPLHQRVKKVCCLDGIKPPEVLYRIKEECPRTACERDYSRLKRLCSAVHYEQDPTSKCTKMFWPCCKPARCESHCRGMKRPTGCTKLRAPYPSFSELRKKWARPRRPTECLCPDPIPLCVALRAAKRIETLKLKHV</sequence>
<dbReference type="eggNOG" id="ENOG502TBFS">
    <property type="taxonomic scope" value="Eukaryota"/>
</dbReference>
<dbReference type="OrthoDB" id="7812215at2759"/>
<proteinExistence type="predicted"/>
<dbReference type="Proteomes" id="UP000007801">
    <property type="component" value="Unassembled WGS sequence"/>
</dbReference>
<dbReference type="EMBL" id="CH902619">
    <property type="protein sequence ID" value="EDV35681.1"/>
    <property type="molecule type" value="Genomic_DNA"/>
</dbReference>
<keyword evidence="2" id="KW-1185">Reference proteome</keyword>
<accession>B3MFZ9</accession>
<evidence type="ECO:0000313" key="2">
    <source>
        <dbReference type="Proteomes" id="UP000007801"/>
    </source>
</evidence>
<gene>
    <name evidence="1" type="primary">Dana\GF19809</name>
    <name evidence="1" type="synonym">dana_GLEANR_22215</name>
    <name evidence="1" type="ORF">GF19809</name>
</gene>
<dbReference type="KEGG" id="dan:6502552"/>